<dbReference type="InterPro" id="IPR013783">
    <property type="entry name" value="Ig-like_fold"/>
</dbReference>
<dbReference type="InterPro" id="IPR051275">
    <property type="entry name" value="Cell_adhesion_signaling"/>
</dbReference>
<gene>
    <name evidence="7" type="ORF">NQ314_017941</name>
</gene>
<evidence type="ECO:0000256" key="3">
    <source>
        <dbReference type="ARBA" id="ARBA00023157"/>
    </source>
</evidence>
<dbReference type="SUPFAM" id="SSF48726">
    <property type="entry name" value="Immunoglobulin"/>
    <property type="match status" value="1"/>
</dbReference>
<evidence type="ECO:0000256" key="2">
    <source>
        <dbReference type="ARBA" id="ARBA00023136"/>
    </source>
</evidence>
<evidence type="ECO:0000313" key="7">
    <source>
        <dbReference type="EMBL" id="KAJ8929380.1"/>
    </source>
</evidence>
<organism evidence="7 8">
    <name type="scientific">Rhamnusium bicolor</name>
    <dbReference type="NCBI Taxonomy" id="1586634"/>
    <lineage>
        <taxon>Eukaryota</taxon>
        <taxon>Metazoa</taxon>
        <taxon>Ecdysozoa</taxon>
        <taxon>Arthropoda</taxon>
        <taxon>Hexapoda</taxon>
        <taxon>Insecta</taxon>
        <taxon>Pterygota</taxon>
        <taxon>Neoptera</taxon>
        <taxon>Endopterygota</taxon>
        <taxon>Coleoptera</taxon>
        <taxon>Polyphaga</taxon>
        <taxon>Cucujiformia</taxon>
        <taxon>Chrysomeloidea</taxon>
        <taxon>Cerambycidae</taxon>
        <taxon>Lepturinae</taxon>
        <taxon>Rhagiini</taxon>
        <taxon>Rhamnusium</taxon>
    </lineage>
</organism>
<keyword evidence="3" id="KW-1015">Disulfide bond</keyword>
<dbReference type="Proteomes" id="UP001162156">
    <property type="component" value="Unassembled WGS sequence"/>
</dbReference>
<dbReference type="Gene3D" id="2.60.40.10">
    <property type="entry name" value="Immunoglobulins"/>
    <property type="match status" value="1"/>
</dbReference>
<comment type="subcellular location">
    <subcellularLocation>
        <location evidence="1">Membrane</location>
        <topology evidence="1">Single-pass type I membrane protein</topology>
    </subcellularLocation>
</comment>
<dbReference type="EMBL" id="JANEYF010005036">
    <property type="protein sequence ID" value="KAJ8929380.1"/>
    <property type="molecule type" value="Genomic_DNA"/>
</dbReference>
<dbReference type="GO" id="GO:0005911">
    <property type="term" value="C:cell-cell junction"/>
    <property type="evidence" value="ECO:0007669"/>
    <property type="project" value="TreeGrafter"/>
</dbReference>
<evidence type="ECO:0000256" key="1">
    <source>
        <dbReference type="ARBA" id="ARBA00004479"/>
    </source>
</evidence>
<comment type="caution">
    <text evidence="7">The sequence shown here is derived from an EMBL/GenBank/DDBJ whole genome shotgun (WGS) entry which is preliminary data.</text>
</comment>
<evidence type="ECO:0000256" key="4">
    <source>
        <dbReference type="ARBA" id="ARBA00023180"/>
    </source>
</evidence>
<keyword evidence="2" id="KW-0472">Membrane</keyword>
<keyword evidence="8" id="KW-1185">Reference proteome</keyword>
<reference evidence="7" key="1">
    <citation type="journal article" date="2023" name="Insect Mol. Biol.">
        <title>Genome sequencing provides insights into the evolution of gene families encoding plant cell wall-degrading enzymes in longhorned beetles.</title>
        <authorList>
            <person name="Shin N.R."/>
            <person name="Okamura Y."/>
            <person name="Kirsch R."/>
            <person name="Pauchet Y."/>
        </authorList>
    </citation>
    <scope>NUCLEOTIDE SEQUENCE</scope>
    <source>
        <strain evidence="7">RBIC_L_NR</strain>
    </source>
</reference>
<dbReference type="GO" id="GO:0098609">
    <property type="term" value="P:cell-cell adhesion"/>
    <property type="evidence" value="ECO:0007669"/>
    <property type="project" value="TreeGrafter"/>
</dbReference>
<name>A0AAV8WRK1_9CUCU</name>
<dbReference type="InterPro" id="IPR036179">
    <property type="entry name" value="Ig-like_dom_sf"/>
</dbReference>
<evidence type="ECO:0000256" key="5">
    <source>
        <dbReference type="ARBA" id="ARBA00023319"/>
    </source>
</evidence>
<dbReference type="AlphaFoldDB" id="A0AAV8WRK1"/>
<sequence length="98" mass="10817">MTLVKYAPKVTVTVLSGLSTNGRIPEGAEVRLGCHADANPTDVAYRWFINEEPLIGDYTTELILHNVTRKHHDAIVKCEVHNAVGKSEESQTLDISCK</sequence>
<keyword evidence="4" id="KW-0325">Glycoprotein</keyword>
<evidence type="ECO:0000259" key="6">
    <source>
        <dbReference type="PROSITE" id="PS50835"/>
    </source>
</evidence>
<protein>
    <recommendedName>
        <fullName evidence="6">Ig-like domain-containing protein</fullName>
    </recommendedName>
</protein>
<dbReference type="Pfam" id="PF13927">
    <property type="entry name" value="Ig_3"/>
    <property type="match status" value="1"/>
</dbReference>
<dbReference type="InterPro" id="IPR007110">
    <property type="entry name" value="Ig-like_dom"/>
</dbReference>
<dbReference type="PROSITE" id="PS50835">
    <property type="entry name" value="IG_LIKE"/>
    <property type="match status" value="1"/>
</dbReference>
<evidence type="ECO:0000313" key="8">
    <source>
        <dbReference type="Proteomes" id="UP001162156"/>
    </source>
</evidence>
<dbReference type="GO" id="GO:0050839">
    <property type="term" value="F:cell adhesion molecule binding"/>
    <property type="evidence" value="ECO:0007669"/>
    <property type="project" value="TreeGrafter"/>
</dbReference>
<keyword evidence="5" id="KW-0393">Immunoglobulin domain</keyword>
<proteinExistence type="predicted"/>
<dbReference type="PANTHER" id="PTHR11640">
    <property type="entry name" value="NEPHRIN"/>
    <property type="match status" value="1"/>
</dbReference>
<accession>A0AAV8WRK1</accession>
<dbReference type="GO" id="GO:0005886">
    <property type="term" value="C:plasma membrane"/>
    <property type="evidence" value="ECO:0007669"/>
    <property type="project" value="TreeGrafter"/>
</dbReference>
<dbReference type="PANTHER" id="PTHR11640:SF31">
    <property type="entry name" value="IRREGULAR CHIASM C-ROUGHEST PROTEIN-RELATED"/>
    <property type="match status" value="1"/>
</dbReference>
<feature type="domain" description="Ig-like" evidence="6">
    <location>
        <begin position="8"/>
        <end position="96"/>
    </location>
</feature>